<dbReference type="RefSeq" id="XP_066068183.1">
    <property type="nucleotide sequence ID" value="XM_066212086.1"/>
</dbReference>
<keyword evidence="7" id="KW-0809">Transit peptide</keyword>
<dbReference type="GO" id="GO:0016226">
    <property type="term" value="P:iron-sulfur cluster assembly"/>
    <property type="evidence" value="ECO:0007669"/>
    <property type="project" value="InterPro"/>
</dbReference>
<dbReference type="PROSITE" id="PS50810">
    <property type="entry name" value="FRATAXIN_2"/>
    <property type="match status" value="1"/>
</dbReference>
<dbReference type="VEuPathDB" id="FungiDB:L203_04032"/>
<dbReference type="GO" id="GO:0005739">
    <property type="term" value="C:mitochondrion"/>
    <property type="evidence" value="ECO:0007669"/>
    <property type="project" value="UniProtKB-SubCell"/>
</dbReference>
<keyword evidence="14" id="KW-1185">Reference proteome</keyword>
<dbReference type="EMBL" id="CP143786">
    <property type="protein sequence ID" value="WVN87483.1"/>
    <property type="molecule type" value="Genomic_DNA"/>
</dbReference>
<evidence type="ECO:0000256" key="6">
    <source>
        <dbReference type="ARBA" id="ARBA00022496"/>
    </source>
</evidence>
<keyword evidence="8" id="KW-0560">Oxidoreductase</keyword>
<keyword evidence="11" id="KW-0496">Mitochondrion</keyword>
<keyword evidence="5" id="KW-0813">Transport</keyword>
<dbReference type="InterPro" id="IPR002908">
    <property type="entry name" value="Frataxin/CyaY"/>
</dbReference>
<organism evidence="13 14">
    <name type="scientific">Cryptococcus depauperatus CBS 7841</name>
    <dbReference type="NCBI Taxonomy" id="1295531"/>
    <lineage>
        <taxon>Eukaryota</taxon>
        <taxon>Fungi</taxon>
        <taxon>Dikarya</taxon>
        <taxon>Basidiomycota</taxon>
        <taxon>Agaricomycotina</taxon>
        <taxon>Tremellomycetes</taxon>
        <taxon>Tremellales</taxon>
        <taxon>Cryptococcaceae</taxon>
        <taxon>Cryptococcus</taxon>
    </lineage>
</organism>
<dbReference type="PROSITE" id="PS01344">
    <property type="entry name" value="FRATAXIN_1"/>
    <property type="match status" value="1"/>
</dbReference>
<dbReference type="GO" id="GO:0051537">
    <property type="term" value="F:2 iron, 2 sulfur cluster binding"/>
    <property type="evidence" value="ECO:0007669"/>
    <property type="project" value="TreeGrafter"/>
</dbReference>
<dbReference type="SUPFAM" id="SSF55387">
    <property type="entry name" value="Frataxin/Nqo15-like"/>
    <property type="match status" value="1"/>
</dbReference>
<evidence type="ECO:0000313" key="13">
    <source>
        <dbReference type="EMBL" id="WVN87483.1"/>
    </source>
</evidence>
<name>A0A1E3IDS6_9TREE</name>
<evidence type="ECO:0000256" key="11">
    <source>
        <dbReference type="ARBA" id="ARBA00023128"/>
    </source>
</evidence>
<keyword evidence="4" id="KW-0409">Iron storage</keyword>
<proteinExistence type="inferred from homology"/>
<dbReference type="Gene3D" id="3.30.920.10">
    <property type="entry name" value="Frataxin/CyaY"/>
    <property type="match status" value="1"/>
</dbReference>
<evidence type="ECO:0000256" key="3">
    <source>
        <dbReference type="ARBA" id="ARBA00013107"/>
    </source>
</evidence>
<comment type="catalytic activity">
    <reaction evidence="12">
        <text>4 Fe(2+) + O2 + 4 H(+) = 4 Fe(3+) + 2 H2O</text>
        <dbReference type="Rhea" id="RHEA:11148"/>
        <dbReference type="ChEBI" id="CHEBI:15377"/>
        <dbReference type="ChEBI" id="CHEBI:15378"/>
        <dbReference type="ChEBI" id="CHEBI:15379"/>
        <dbReference type="ChEBI" id="CHEBI:29033"/>
        <dbReference type="ChEBI" id="CHEBI:29034"/>
        <dbReference type="EC" id="1.16.3.1"/>
    </reaction>
</comment>
<dbReference type="PANTHER" id="PTHR16821:SF2">
    <property type="entry name" value="FRATAXIN, MITOCHONDRIAL"/>
    <property type="match status" value="1"/>
</dbReference>
<evidence type="ECO:0000256" key="10">
    <source>
        <dbReference type="ARBA" id="ARBA00023065"/>
    </source>
</evidence>
<dbReference type="GO" id="GO:0034986">
    <property type="term" value="F:iron chaperone activity"/>
    <property type="evidence" value="ECO:0007669"/>
    <property type="project" value="TreeGrafter"/>
</dbReference>
<accession>A0A1E3IDS6</accession>
<evidence type="ECO:0000256" key="12">
    <source>
        <dbReference type="ARBA" id="ARBA00047990"/>
    </source>
</evidence>
<dbReference type="GeneID" id="91086876"/>
<dbReference type="NCBIfam" id="TIGR03422">
    <property type="entry name" value="mito_frataxin"/>
    <property type="match status" value="1"/>
</dbReference>
<dbReference type="Proteomes" id="UP000094043">
    <property type="component" value="Chromosome 3"/>
</dbReference>
<gene>
    <name evidence="13" type="ORF">L203_102665</name>
</gene>
<keyword evidence="9" id="KW-0408">Iron</keyword>
<dbReference type="Pfam" id="PF01491">
    <property type="entry name" value="Frataxin_Cyay"/>
    <property type="match status" value="1"/>
</dbReference>
<dbReference type="AlphaFoldDB" id="A0A1E3IDS6"/>
<dbReference type="PANTHER" id="PTHR16821">
    <property type="entry name" value="FRATAXIN"/>
    <property type="match status" value="1"/>
</dbReference>
<dbReference type="GO" id="GO:0008199">
    <property type="term" value="F:ferric iron binding"/>
    <property type="evidence" value="ECO:0007669"/>
    <property type="project" value="InterPro"/>
</dbReference>
<keyword evidence="6" id="KW-0410">Iron transport</keyword>
<protein>
    <recommendedName>
        <fullName evidence="3">ferroxidase</fullName>
        <ecNumber evidence="3">1.16.3.1</ecNumber>
    </recommendedName>
</protein>
<dbReference type="GO" id="GO:0008198">
    <property type="term" value="F:ferrous iron binding"/>
    <property type="evidence" value="ECO:0007669"/>
    <property type="project" value="TreeGrafter"/>
</dbReference>
<dbReference type="EC" id="1.16.3.1" evidence="3"/>
<evidence type="ECO:0000256" key="7">
    <source>
        <dbReference type="ARBA" id="ARBA00022946"/>
    </source>
</evidence>
<reference evidence="13" key="3">
    <citation type="submission" date="2024-01" db="EMBL/GenBank/DDBJ databases">
        <authorList>
            <person name="Coelho M.A."/>
            <person name="David-Palma M."/>
            <person name="Shea T."/>
            <person name="Sun S."/>
            <person name="Cuomo C.A."/>
            <person name="Heitman J."/>
        </authorList>
    </citation>
    <scope>NUCLEOTIDE SEQUENCE</scope>
    <source>
        <strain evidence="13">CBS 7841</strain>
    </source>
</reference>
<sequence length="170" mass="19193">MQRQLLARYLAGSCRRLPVRPTIIPLRARSTASNHTHHPSPLPTPVPSPETYERVSERDMETLLGNLERMVEDYGDGHWEVEYSSGVLTLSLPPHGTYVLNKQPPNLQIWMSSPVSGPSRFNWTPDADGRDGAWVHHRRDVRLGALLDGELRAVLTETKDVQDWRGVGLK</sequence>
<evidence type="ECO:0000256" key="4">
    <source>
        <dbReference type="ARBA" id="ARBA00022434"/>
    </source>
</evidence>
<dbReference type="KEGG" id="cdep:91086876"/>
<dbReference type="InterPro" id="IPR036524">
    <property type="entry name" value="Frataxin/CyaY_sf"/>
</dbReference>
<dbReference type="OrthoDB" id="1897642at2759"/>
<dbReference type="GO" id="GO:0006879">
    <property type="term" value="P:intracellular iron ion homeostasis"/>
    <property type="evidence" value="ECO:0007669"/>
    <property type="project" value="UniProtKB-KW"/>
</dbReference>
<evidence type="ECO:0000313" key="14">
    <source>
        <dbReference type="Proteomes" id="UP000094043"/>
    </source>
</evidence>
<reference evidence="13" key="1">
    <citation type="submission" date="2016-06" db="EMBL/GenBank/DDBJ databases">
        <authorList>
            <person name="Cuomo C."/>
            <person name="Litvintseva A."/>
            <person name="Heitman J."/>
            <person name="Chen Y."/>
            <person name="Sun S."/>
            <person name="Springer D."/>
            <person name="Dromer F."/>
            <person name="Young S."/>
            <person name="Zeng Q."/>
            <person name="Chapman S."/>
            <person name="Gujja S."/>
            <person name="Saif S."/>
            <person name="Birren B."/>
        </authorList>
    </citation>
    <scope>NUCLEOTIDE SEQUENCE</scope>
    <source>
        <strain evidence="13">CBS 7841</strain>
    </source>
</reference>
<evidence type="ECO:0000256" key="9">
    <source>
        <dbReference type="ARBA" id="ARBA00023004"/>
    </source>
</evidence>
<dbReference type="InterPro" id="IPR017789">
    <property type="entry name" value="Frataxin"/>
</dbReference>
<dbReference type="GO" id="GO:0006826">
    <property type="term" value="P:iron ion transport"/>
    <property type="evidence" value="ECO:0007669"/>
    <property type="project" value="UniProtKB-KW"/>
</dbReference>
<evidence type="ECO:0000256" key="1">
    <source>
        <dbReference type="ARBA" id="ARBA00004173"/>
    </source>
</evidence>
<dbReference type="SMART" id="SM01219">
    <property type="entry name" value="Frataxin_Cyay"/>
    <property type="match status" value="1"/>
</dbReference>
<comment type="subcellular location">
    <subcellularLocation>
        <location evidence="1">Mitochondrion</location>
    </subcellularLocation>
</comment>
<evidence type="ECO:0000256" key="5">
    <source>
        <dbReference type="ARBA" id="ARBA00022448"/>
    </source>
</evidence>
<evidence type="ECO:0000256" key="2">
    <source>
        <dbReference type="ARBA" id="ARBA00008183"/>
    </source>
</evidence>
<dbReference type="InterPro" id="IPR020895">
    <property type="entry name" value="Frataxin_CS"/>
</dbReference>
<reference evidence="13" key="2">
    <citation type="journal article" date="2022" name="Elife">
        <title>Obligate sexual reproduction of a homothallic fungus closely related to the Cryptococcus pathogenic species complex.</title>
        <authorList>
            <person name="Passer A.R."/>
            <person name="Clancey S.A."/>
            <person name="Shea T."/>
            <person name="David-Palma M."/>
            <person name="Averette A.F."/>
            <person name="Boekhout T."/>
            <person name="Porcel B.M."/>
            <person name="Nowrousian M."/>
            <person name="Cuomo C.A."/>
            <person name="Sun S."/>
            <person name="Heitman J."/>
            <person name="Coelho M.A."/>
        </authorList>
    </citation>
    <scope>NUCLEOTIDE SEQUENCE</scope>
    <source>
        <strain evidence="13">CBS 7841</strain>
    </source>
</reference>
<dbReference type="GO" id="GO:0004322">
    <property type="term" value="F:ferroxidase activity"/>
    <property type="evidence" value="ECO:0007669"/>
    <property type="project" value="UniProtKB-EC"/>
</dbReference>
<evidence type="ECO:0000256" key="8">
    <source>
        <dbReference type="ARBA" id="ARBA00023002"/>
    </source>
</evidence>
<keyword evidence="10" id="KW-0406">Ion transport</keyword>
<comment type="similarity">
    <text evidence="2">Belongs to the frataxin family.</text>
</comment>